<dbReference type="EMBL" id="JANKHO010000851">
    <property type="protein sequence ID" value="KAJ3505719.1"/>
    <property type="molecule type" value="Genomic_DNA"/>
</dbReference>
<accession>A0A9W8K3Y1</accession>
<dbReference type="Proteomes" id="UP001148786">
    <property type="component" value="Unassembled WGS sequence"/>
</dbReference>
<feature type="compositionally biased region" description="Polar residues" evidence="1">
    <location>
        <begin position="347"/>
        <end position="358"/>
    </location>
</feature>
<dbReference type="OrthoDB" id="3033067at2759"/>
<comment type="caution">
    <text evidence="2">The sequence shown here is derived from an EMBL/GenBank/DDBJ whole genome shotgun (WGS) entry which is preliminary data.</text>
</comment>
<feature type="region of interest" description="Disordered" evidence="1">
    <location>
        <begin position="347"/>
        <end position="378"/>
    </location>
</feature>
<feature type="region of interest" description="Disordered" evidence="1">
    <location>
        <begin position="451"/>
        <end position="519"/>
    </location>
</feature>
<protein>
    <submittedName>
        <fullName evidence="2">Uncharacterized protein</fullName>
    </submittedName>
</protein>
<reference evidence="2" key="1">
    <citation type="submission" date="2022-07" db="EMBL/GenBank/DDBJ databases">
        <title>Genome Sequence of Agrocybe chaxingu.</title>
        <authorList>
            <person name="Buettner E."/>
        </authorList>
    </citation>
    <scope>NUCLEOTIDE SEQUENCE</scope>
    <source>
        <strain evidence="2">MP-N11</strain>
    </source>
</reference>
<keyword evidence="3" id="KW-1185">Reference proteome</keyword>
<proteinExistence type="predicted"/>
<dbReference type="AlphaFoldDB" id="A0A9W8K3Y1"/>
<evidence type="ECO:0000313" key="2">
    <source>
        <dbReference type="EMBL" id="KAJ3505719.1"/>
    </source>
</evidence>
<evidence type="ECO:0000313" key="3">
    <source>
        <dbReference type="Proteomes" id="UP001148786"/>
    </source>
</evidence>
<gene>
    <name evidence="2" type="ORF">NLJ89_g7270</name>
</gene>
<feature type="compositionally biased region" description="Pro residues" evidence="1">
    <location>
        <begin position="368"/>
        <end position="378"/>
    </location>
</feature>
<organism evidence="2 3">
    <name type="scientific">Agrocybe chaxingu</name>
    <dbReference type="NCBI Taxonomy" id="84603"/>
    <lineage>
        <taxon>Eukaryota</taxon>
        <taxon>Fungi</taxon>
        <taxon>Dikarya</taxon>
        <taxon>Basidiomycota</taxon>
        <taxon>Agaricomycotina</taxon>
        <taxon>Agaricomycetes</taxon>
        <taxon>Agaricomycetidae</taxon>
        <taxon>Agaricales</taxon>
        <taxon>Agaricineae</taxon>
        <taxon>Strophariaceae</taxon>
        <taxon>Agrocybe</taxon>
    </lineage>
</organism>
<evidence type="ECO:0000256" key="1">
    <source>
        <dbReference type="SAM" id="MobiDB-lite"/>
    </source>
</evidence>
<name>A0A9W8K3Y1_9AGAR</name>
<sequence>MQPLSLFEYPFYTSCAKQSQISMVNPGAFKGSRREFLISTKPLYSAGVEGGYAADALALIQYDAAANEEYPVPNEEVLGKDEYAAAMKTYVEHQKVLRFRKVQIKRWFAYQYMKDHDIDPNDSGLNNPYRILLHKLTGTGVKRPQLKTPANIWRRTHWTELEEALKQRVIAVPIAPKQIPALREKVAKDLFSALSEEEKSQWVQQAKEEHDATVKKWERDLKSPPSTAPADRQKCIQGVIRFMQPILNLVSEATGMKTSFLAGSPEPTHDGRLNIISVHSGTTKGDVKMNFGHTERARYKEYIVPIFGSFLQQCYSPEECHACALPKEEGFEPLETMDLDADGATVDSVTLQGSSGPSVSEKGLSPASPAPPAPFDKPPPCHPPVCSPILPPIFLTPLPPHVAPPIPSALLAAPTAVMPAPAPMLSVEAQPITIAPPATSIPHPAALPAAVPAAQNRDAPAEEEEMAPANTPQRSKRNQDATADNEGEAAPGCKRLKRPTSKVIASRRASKHPAQAPANAPKYFNQSHTLFQSEDLEEKWAEIICLWYAFEVQEQFTHVCNLDVKTYEVQFVEWWTSLQPDWRLSDEDKLEKECEGDDWECLRLPGLNGIVSVVAALFFWALALKKG</sequence>